<dbReference type="SUPFAM" id="SSF81340">
    <property type="entry name" value="Clc chloride channel"/>
    <property type="match status" value="1"/>
</dbReference>
<reference evidence="6 7" key="1">
    <citation type="submission" date="2016-10" db="EMBL/GenBank/DDBJ databases">
        <authorList>
            <person name="de Groot N.N."/>
        </authorList>
    </citation>
    <scope>NUCLEOTIDE SEQUENCE [LARGE SCALE GENOMIC DNA]</scope>
    <source>
        <strain evidence="6 7">DSM 27630</strain>
    </source>
</reference>
<dbReference type="Gene3D" id="1.10.3080.10">
    <property type="entry name" value="Clc chloride channel"/>
    <property type="match status" value="1"/>
</dbReference>
<evidence type="ECO:0000313" key="6">
    <source>
        <dbReference type="EMBL" id="SFH70176.1"/>
    </source>
</evidence>
<dbReference type="InterPro" id="IPR014743">
    <property type="entry name" value="Cl-channel_core"/>
</dbReference>
<feature type="transmembrane region" description="Helical" evidence="5">
    <location>
        <begin position="319"/>
        <end position="336"/>
    </location>
</feature>
<evidence type="ECO:0000256" key="5">
    <source>
        <dbReference type="SAM" id="Phobius"/>
    </source>
</evidence>
<sequence>MSKRIKVMQEIGYFSILAVLIGIVVGAIDALFGRVLIAITDFRDLHAYFLLPFLSLIGLIIVYGYQKFGKNTGKGMGLVFAVGNEEEDEIPKRMIPLVIAGTWLTHLFGGSAGREGVAVQIGAVVGHRAGRVLPYPSAGKLLLVSGMAAGFGGLFQTPIAAVFFAMEVLMVGRIESRAVLPATLAAFTASTTSHLLGLEKFSVVLKQEVVFDLSSVLRTLLIGIIFGIVGGFFAFGLKKAKSWSTARFPDLYKRIFLIGLLVSLLLMAFHFGRYSGLGTNLISESFTNGSIYSYDWFLKLALTIITLAAGFQGGEVTPLFAIGASLGFILAPLLGFPIEFAAALGYISVFASATNTFIGPAFIGAEVFGFQHLPFFFLAVIAAYAFNGNQSIYGGQKEIIWELNE</sequence>
<evidence type="ECO:0000256" key="4">
    <source>
        <dbReference type="ARBA" id="ARBA00023136"/>
    </source>
</evidence>
<name>A0A1I3C788_9LACT</name>
<evidence type="ECO:0000313" key="7">
    <source>
        <dbReference type="Proteomes" id="UP000198668"/>
    </source>
</evidence>
<dbReference type="Proteomes" id="UP000198668">
    <property type="component" value="Unassembled WGS sequence"/>
</dbReference>
<feature type="transmembrane region" description="Helical" evidence="5">
    <location>
        <begin position="343"/>
        <end position="363"/>
    </location>
</feature>
<dbReference type="PANTHER" id="PTHR43427:SF12">
    <property type="entry name" value="CHLORIDE TRANSPORTER"/>
    <property type="match status" value="1"/>
</dbReference>
<keyword evidence="2 5" id="KW-0812">Transmembrane</keyword>
<dbReference type="RefSeq" id="WP_092092247.1">
    <property type="nucleotide sequence ID" value="NZ_FOQE01000014.1"/>
</dbReference>
<dbReference type="Pfam" id="PF00654">
    <property type="entry name" value="Voltage_CLC"/>
    <property type="match status" value="1"/>
</dbReference>
<keyword evidence="4 5" id="KW-0472">Membrane</keyword>
<evidence type="ECO:0000256" key="2">
    <source>
        <dbReference type="ARBA" id="ARBA00022692"/>
    </source>
</evidence>
<feature type="transmembrane region" description="Helical" evidence="5">
    <location>
        <begin position="255"/>
        <end position="275"/>
    </location>
</feature>
<dbReference type="EMBL" id="FOQE01000014">
    <property type="protein sequence ID" value="SFH70176.1"/>
    <property type="molecule type" value="Genomic_DNA"/>
</dbReference>
<dbReference type="InterPro" id="IPR050368">
    <property type="entry name" value="ClC-type_chloride_channel"/>
</dbReference>
<protein>
    <submittedName>
        <fullName evidence="6">H+/Cl-antiporter ClcA</fullName>
    </submittedName>
</protein>
<keyword evidence="3 5" id="KW-1133">Transmembrane helix</keyword>
<gene>
    <name evidence="6" type="ORF">SAMN04489868_11427</name>
</gene>
<feature type="transmembrane region" description="Helical" evidence="5">
    <location>
        <begin position="210"/>
        <end position="235"/>
    </location>
</feature>
<feature type="transmembrane region" description="Helical" evidence="5">
    <location>
        <begin position="45"/>
        <end position="65"/>
    </location>
</feature>
<feature type="transmembrane region" description="Helical" evidence="5">
    <location>
        <begin position="141"/>
        <end position="166"/>
    </location>
</feature>
<feature type="transmembrane region" description="Helical" evidence="5">
    <location>
        <begin position="12"/>
        <end position="39"/>
    </location>
</feature>
<dbReference type="OrthoDB" id="9767361at2"/>
<feature type="transmembrane region" description="Helical" evidence="5">
    <location>
        <begin position="369"/>
        <end position="387"/>
    </location>
</feature>
<feature type="transmembrane region" description="Helical" evidence="5">
    <location>
        <begin position="296"/>
        <end position="313"/>
    </location>
</feature>
<organism evidence="6 7">
    <name type="scientific">Pisciglobus halotolerans</name>
    <dbReference type="NCBI Taxonomy" id="745365"/>
    <lineage>
        <taxon>Bacteria</taxon>
        <taxon>Bacillati</taxon>
        <taxon>Bacillota</taxon>
        <taxon>Bacilli</taxon>
        <taxon>Lactobacillales</taxon>
        <taxon>Carnobacteriaceae</taxon>
    </lineage>
</organism>
<keyword evidence="7" id="KW-1185">Reference proteome</keyword>
<evidence type="ECO:0000256" key="1">
    <source>
        <dbReference type="ARBA" id="ARBA00004141"/>
    </source>
</evidence>
<dbReference type="PRINTS" id="PR00762">
    <property type="entry name" value="CLCHANNEL"/>
</dbReference>
<dbReference type="GO" id="GO:0016020">
    <property type="term" value="C:membrane"/>
    <property type="evidence" value="ECO:0007669"/>
    <property type="project" value="UniProtKB-SubCell"/>
</dbReference>
<comment type="subcellular location">
    <subcellularLocation>
        <location evidence="1">Membrane</location>
        <topology evidence="1">Multi-pass membrane protein</topology>
    </subcellularLocation>
</comment>
<evidence type="ECO:0000256" key="3">
    <source>
        <dbReference type="ARBA" id="ARBA00022989"/>
    </source>
</evidence>
<dbReference type="InterPro" id="IPR001807">
    <property type="entry name" value="ClC"/>
</dbReference>
<proteinExistence type="predicted"/>
<dbReference type="GO" id="GO:0015108">
    <property type="term" value="F:chloride transmembrane transporter activity"/>
    <property type="evidence" value="ECO:0007669"/>
    <property type="project" value="InterPro"/>
</dbReference>
<accession>A0A1I3C788</accession>
<dbReference type="PANTHER" id="PTHR43427">
    <property type="entry name" value="CHLORIDE CHANNEL PROTEIN CLC-E"/>
    <property type="match status" value="1"/>
</dbReference>
<dbReference type="AlphaFoldDB" id="A0A1I3C788"/>